<feature type="signal peptide" evidence="1">
    <location>
        <begin position="1"/>
        <end position="18"/>
    </location>
</feature>
<dbReference type="RefSeq" id="WP_004328030.1">
    <property type="nucleotide sequence ID" value="NZ_DS499577.1"/>
</dbReference>
<gene>
    <name evidence="3" type="ORF">ALIPUT_01984</name>
</gene>
<evidence type="ECO:0000313" key="3">
    <source>
        <dbReference type="EMBL" id="EDS02458.1"/>
    </source>
</evidence>
<dbReference type="Proteomes" id="UP000005819">
    <property type="component" value="Unassembled WGS sequence"/>
</dbReference>
<dbReference type="GO" id="GO:0055085">
    <property type="term" value="P:transmembrane transport"/>
    <property type="evidence" value="ECO:0007669"/>
    <property type="project" value="InterPro"/>
</dbReference>
<dbReference type="OrthoDB" id="1095452at2"/>
<evidence type="ECO:0000256" key="1">
    <source>
        <dbReference type="SAM" id="SignalP"/>
    </source>
</evidence>
<dbReference type="SUPFAM" id="SSF74653">
    <property type="entry name" value="TolA/TonB C-terminal domain"/>
    <property type="match status" value="1"/>
</dbReference>
<accession>B0MXX2</accession>
<name>B0MXX2_9BACT</name>
<dbReference type="InterPro" id="IPR037682">
    <property type="entry name" value="TonB_C"/>
</dbReference>
<dbReference type="Gene3D" id="3.30.1150.10">
    <property type="match status" value="1"/>
</dbReference>
<keyword evidence="4" id="KW-1185">Reference proteome</keyword>
<dbReference type="AlphaFoldDB" id="B0MXX2"/>
<sequence length="245" mass="27769">MRKIISLILCLISLPAAAQIIPPRYAGSDDPDVFRKQFEKKVTKVMKRDGYRIEELSHELLMKFTIDTLGRCVDVQYPDSLGGVRFNPTQRSRELLNTALSELNPFTPAYKDGRKIPYVRKMLINMNFLPGAFVKPTFRGKKDGLMAFREYLNRNLVYDTKLYEAGVYGTVRVEFYIEPDGTITLVGASESPHPALTEHVQKLILDTSGQWTPLLEMGHPCRYLISFPVNFDPGESTSYATGIPL</sequence>
<evidence type="ECO:0000259" key="2">
    <source>
        <dbReference type="Pfam" id="PF03544"/>
    </source>
</evidence>
<comment type="caution">
    <text evidence="3">The sequence shown here is derived from an EMBL/GenBank/DDBJ whole genome shotgun (WGS) entry which is preliminary data.</text>
</comment>
<dbReference type="HOGENOM" id="CLU_098926_0_0_10"/>
<organism evidence="3 4">
    <name type="scientific">Alistipes putredinis DSM 17216</name>
    <dbReference type="NCBI Taxonomy" id="445970"/>
    <lineage>
        <taxon>Bacteria</taxon>
        <taxon>Pseudomonadati</taxon>
        <taxon>Bacteroidota</taxon>
        <taxon>Bacteroidia</taxon>
        <taxon>Bacteroidales</taxon>
        <taxon>Rikenellaceae</taxon>
        <taxon>Alistipes</taxon>
    </lineage>
</organism>
<feature type="chain" id="PRO_5002750704" evidence="1">
    <location>
        <begin position="19"/>
        <end position="245"/>
    </location>
</feature>
<dbReference type="EMBL" id="ABFK02000020">
    <property type="protein sequence ID" value="EDS02458.1"/>
    <property type="molecule type" value="Genomic_DNA"/>
</dbReference>
<evidence type="ECO:0000313" key="4">
    <source>
        <dbReference type="Proteomes" id="UP000005819"/>
    </source>
</evidence>
<dbReference type="GeneID" id="73802512"/>
<proteinExistence type="predicted"/>
<keyword evidence="1" id="KW-0732">Signal</keyword>
<feature type="domain" description="TonB C-terminal" evidence="2">
    <location>
        <begin position="157"/>
        <end position="232"/>
    </location>
</feature>
<dbReference type="Pfam" id="PF03544">
    <property type="entry name" value="TonB_C"/>
    <property type="match status" value="1"/>
</dbReference>
<protein>
    <submittedName>
        <fullName evidence="3">TonB family domain protein</fullName>
    </submittedName>
</protein>
<reference evidence="3" key="1">
    <citation type="submission" date="2007-10" db="EMBL/GenBank/DDBJ databases">
        <authorList>
            <person name="Fulton L."/>
            <person name="Clifton S."/>
            <person name="Fulton B."/>
            <person name="Xu J."/>
            <person name="Minx P."/>
            <person name="Pepin K.H."/>
            <person name="Johnson M."/>
            <person name="Thiruvilangam P."/>
            <person name="Bhonagiri V."/>
            <person name="Nash W.E."/>
            <person name="Mardis E.R."/>
            <person name="Wilson R.K."/>
        </authorList>
    </citation>
    <scope>NUCLEOTIDE SEQUENCE [LARGE SCALE GENOMIC DNA]</scope>
    <source>
        <strain evidence="3">DSM 17216</strain>
    </source>
</reference>
<reference evidence="3" key="2">
    <citation type="submission" date="2013-09" db="EMBL/GenBank/DDBJ databases">
        <title>Draft genome sequence of Alistipes putredinis (DSM 17216).</title>
        <authorList>
            <person name="Sudarsanam P."/>
            <person name="Ley R."/>
            <person name="Guruge J."/>
            <person name="Turnbaugh P.J."/>
            <person name="Mahowald M."/>
            <person name="Liep D."/>
            <person name="Gordon J."/>
        </authorList>
    </citation>
    <scope>NUCLEOTIDE SEQUENCE</scope>
    <source>
        <strain evidence="3">DSM 17216</strain>
    </source>
</reference>